<dbReference type="SUPFAM" id="SSF52047">
    <property type="entry name" value="RNI-like"/>
    <property type="match status" value="1"/>
</dbReference>
<protein>
    <submittedName>
        <fullName evidence="2">F-box domain-containing protein</fullName>
    </submittedName>
</protein>
<dbReference type="AlphaFoldDB" id="A0A0N5BM63"/>
<keyword evidence="1" id="KW-1185">Reference proteome</keyword>
<accession>A0A0N5BM63</accession>
<dbReference type="WBParaSite" id="SPAL_0000700400.1">
    <property type="protein sequence ID" value="SPAL_0000700400.1"/>
    <property type="gene ID" value="SPAL_0000700400"/>
</dbReference>
<proteinExistence type="predicted"/>
<evidence type="ECO:0000313" key="1">
    <source>
        <dbReference type="Proteomes" id="UP000046392"/>
    </source>
</evidence>
<reference evidence="2" key="1">
    <citation type="submission" date="2017-02" db="UniProtKB">
        <authorList>
            <consortium name="WormBaseParasite"/>
        </authorList>
    </citation>
    <scope>IDENTIFICATION</scope>
</reference>
<evidence type="ECO:0000313" key="2">
    <source>
        <dbReference type="WBParaSite" id="SPAL_0000700400.1"/>
    </source>
</evidence>
<dbReference type="Proteomes" id="UP000046392">
    <property type="component" value="Unplaced"/>
</dbReference>
<name>A0A0N5BM63_STREA</name>
<organism evidence="1 2">
    <name type="scientific">Strongyloides papillosus</name>
    <name type="common">Intestinal threadworm</name>
    <dbReference type="NCBI Taxonomy" id="174720"/>
    <lineage>
        <taxon>Eukaryota</taxon>
        <taxon>Metazoa</taxon>
        <taxon>Ecdysozoa</taxon>
        <taxon>Nematoda</taxon>
        <taxon>Chromadorea</taxon>
        <taxon>Rhabditida</taxon>
        <taxon>Tylenchina</taxon>
        <taxon>Panagrolaimomorpha</taxon>
        <taxon>Strongyloidoidea</taxon>
        <taxon>Strongyloididae</taxon>
        <taxon>Strongyloides</taxon>
    </lineage>
</organism>
<sequence>MSLHLFLPIKLKEQIMNAEENISFMRLMNIGLIRKNIIKNIKSCSDIGNLAKTCHKMKFLIQNDKIRKEIIWYKDVQRMYIKNKEDILEDQQVSELDDIEFRMQYHSENTLSDINRCDDELINEEGIICIRVHNMVQNIEEKDLFYKKIVEEINLNCHTRKDGKILDFLVIYNDNNYMTLPILSLMYHQNITCIELLINVFLDDPCNFNQLNKNIFEGFPNFHKLLVWGTINEYKYNKLENNTTIIEYILCELSKRKNPRIVLLSTYDSHHVLIKYLNLFFRIGSKYGVKVIYKVVNIFPLTNEDYDSPYPIEECNYFSPILNNTTCIFNRILTCRNFYFTMSNLQSFSNLQKLVLNFNFFDIGKGLQRMERLYSPILSLKSCKNLKILTLAFDKYINQKIGLKVQMFSDNIKYLASIMPPTVERLDINYGFTLTKDITEVISQYMPNIKILQVRFISNIDNDCLSVFKNLKVFIYDQYYAISIPETVKIVVIKFFKNQRASDTEVFNQNTMKSYMEKFCVSLQSTKNDFIFFNDITSWDRYKHIIQDPNRT</sequence>